<organism evidence="1 2">
    <name type="scientific">Streptomyces antimycoticus</name>
    <dbReference type="NCBI Taxonomy" id="68175"/>
    <lineage>
        <taxon>Bacteria</taxon>
        <taxon>Bacillati</taxon>
        <taxon>Actinomycetota</taxon>
        <taxon>Actinomycetes</taxon>
        <taxon>Kitasatosporales</taxon>
        <taxon>Streptomycetaceae</taxon>
        <taxon>Streptomyces</taxon>
        <taxon>Streptomyces violaceusniger group</taxon>
    </lineage>
</organism>
<accession>A0A499URB6</accession>
<proteinExistence type="predicted"/>
<dbReference type="AlphaFoldDB" id="A0A499URB6"/>
<evidence type="ECO:0000313" key="2">
    <source>
        <dbReference type="Proteomes" id="UP000463951"/>
    </source>
</evidence>
<evidence type="ECO:0000313" key="1">
    <source>
        <dbReference type="EMBL" id="BBJ44483.1"/>
    </source>
</evidence>
<dbReference type="Proteomes" id="UP000463951">
    <property type="component" value="Chromosome"/>
</dbReference>
<dbReference type="EMBL" id="AP019620">
    <property type="protein sequence ID" value="BBJ44483.1"/>
    <property type="molecule type" value="Genomic_DNA"/>
</dbReference>
<name>A0A499URB6_9ACTN</name>
<protein>
    <recommendedName>
        <fullName evidence="3">IPT/TIG domain-containing protein</fullName>
    </recommendedName>
</protein>
<gene>
    <name evidence="1" type="ORF">SSPO_072010</name>
</gene>
<reference evidence="1 2" key="1">
    <citation type="journal article" date="2020" name="Int. J. Syst. Evol. Microbiol.">
        <title>Reclassification of Streptomyces castelarensis and Streptomyces sporoclivatus as later heterotypic synonyms of Streptomyces antimycoticus.</title>
        <authorList>
            <person name="Komaki H."/>
            <person name="Tamura T."/>
        </authorList>
    </citation>
    <scope>NUCLEOTIDE SEQUENCE [LARGE SCALE GENOMIC DNA]</scope>
    <source>
        <strain evidence="1 2">NBRC 100767</strain>
    </source>
</reference>
<sequence length="94" mass="10203">MGAVRRSAPAVMRLLRLLFLLSDCFNRLQTGRQSAFRDGSPRARRGHRPYAPRRMTMAILTSLVNRATGTDQGRAGDTVTLSGSGLADVTRATA</sequence>
<evidence type="ECO:0008006" key="3">
    <source>
        <dbReference type="Google" id="ProtNLM"/>
    </source>
</evidence>